<proteinExistence type="predicted"/>
<feature type="region of interest" description="Disordered" evidence="1">
    <location>
        <begin position="407"/>
        <end position="428"/>
    </location>
</feature>
<feature type="compositionally biased region" description="Polar residues" evidence="1">
    <location>
        <begin position="174"/>
        <end position="187"/>
    </location>
</feature>
<dbReference type="EnsemblMetazoa" id="AALB010514-RA">
    <property type="protein sequence ID" value="AALB010514-PA"/>
    <property type="gene ID" value="AALB010514"/>
</dbReference>
<evidence type="ECO:0000256" key="1">
    <source>
        <dbReference type="SAM" id="MobiDB-lite"/>
    </source>
</evidence>
<feature type="compositionally biased region" description="Basic residues" evidence="1">
    <location>
        <begin position="588"/>
        <end position="598"/>
    </location>
</feature>
<protein>
    <submittedName>
        <fullName evidence="2">Uncharacterized protein</fullName>
    </submittedName>
</protein>
<feature type="region of interest" description="Disordered" evidence="1">
    <location>
        <begin position="573"/>
        <end position="598"/>
    </location>
</feature>
<feature type="compositionally biased region" description="Basic and acidic residues" evidence="1">
    <location>
        <begin position="162"/>
        <end position="173"/>
    </location>
</feature>
<accession>A0A182FVC9</accession>
<dbReference type="VEuPathDB" id="VectorBase:AALB010514"/>
<feature type="region of interest" description="Disordered" evidence="1">
    <location>
        <begin position="448"/>
        <end position="511"/>
    </location>
</feature>
<evidence type="ECO:0000313" key="2">
    <source>
        <dbReference type="EnsemblMetazoa" id="AALB010514-PA"/>
    </source>
</evidence>
<evidence type="ECO:0000313" key="3">
    <source>
        <dbReference type="Proteomes" id="UP000069272"/>
    </source>
</evidence>
<dbReference type="AlphaFoldDB" id="A0A182FVC9"/>
<reference evidence="2 3" key="1">
    <citation type="journal article" date="2017" name="G3 (Bethesda)">
        <title>The Physical Genome Mapping of Anopheles albimanus Corrected Scaffold Misassemblies and Identified Interarm Rearrangements in Genus Anopheles.</title>
        <authorList>
            <person name="Artemov G.N."/>
            <person name="Peery A.N."/>
            <person name="Jiang X."/>
            <person name="Tu Z."/>
            <person name="Stegniy V.N."/>
            <person name="Sharakhova M.V."/>
            <person name="Sharakhov I.V."/>
        </authorList>
    </citation>
    <scope>NUCLEOTIDE SEQUENCE [LARGE SCALE GENOMIC DNA]</scope>
    <source>
        <strain evidence="2 3">ALBI9_A</strain>
    </source>
</reference>
<feature type="compositionally biased region" description="Low complexity" evidence="1">
    <location>
        <begin position="471"/>
        <end position="483"/>
    </location>
</feature>
<dbReference type="Proteomes" id="UP000069272">
    <property type="component" value="Chromosome 3R"/>
</dbReference>
<sequence length="616" mass="67764">MLNLILTITSSADATKVKHSPSTTTPTRRSIASKATDLVQRPTKMNRDLCDETFPSSLLIAFDDLSDEIPVSPEPVLQPLLKQIEEQGILRTASSVATTTTAISTETAATTTITSGTVTVGNLSDVGTGNRTGSRMIVSGSSNTSSGHSSLSTDGGGNRSASSERDSSREHGNRSSMPLSFASTTERSGPLKTESKAKLRQPRSLENLLQLSTNSATHQLKQLNKDTGSLKLASSVSVNSSISSSNGTMDRYHRQRNNKYAHVPSKVKQQIEQLKSMPRSAVPATGDRKTLVRHKSMPETVGGELPDEVEHGCSFGVDLVVPRHSVAIVAFPPPKPQDEALEQENSLPVLRRMVRELRLQVANLQQLHEFYQAKQLKELDGLRYKNDFLRMENDRLMELERCREQQRQLARSNQQQQSGGSCYGSRSSLNKLHPTSSVACQTSPTVSFEEDHFTDRPTIGNVPPDGTARVRATSSPTSSGTGTRLRRTPHISTRHRHRPSFTEDTAPDSPVLGEFSPDYEQLIPRLGSAVRHDGNASLSFGTVYLPEGSDRIPGAEALEENFDRDFDVDLTGRPLDRTASNASGCRDCRRKKRKKRKTRRQKLASLFCLRRHDESI</sequence>
<organism evidence="2 3">
    <name type="scientific">Anopheles albimanus</name>
    <name type="common">New world malaria mosquito</name>
    <dbReference type="NCBI Taxonomy" id="7167"/>
    <lineage>
        <taxon>Eukaryota</taxon>
        <taxon>Metazoa</taxon>
        <taxon>Ecdysozoa</taxon>
        <taxon>Arthropoda</taxon>
        <taxon>Hexapoda</taxon>
        <taxon>Insecta</taxon>
        <taxon>Pterygota</taxon>
        <taxon>Neoptera</taxon>
        <taxon>Endopterygota</taxon>
        <taxon>Diptera</taxon>
        <taxon>Nematocera</taxon>
        <taxon>Culicoidea</taxon>
        <taxon>Culicidae</taxon>
        <taxon>Anophelinae</taxon>
        <taxon>Anopheles</taxon>
    </lineage>
</organism>
<dbReference type="VEuPathDB" id="VectorBase:AALB20_031494"/>
<feature type="region of interest" description="Disordered" evidence="1">
    <location>
        <begin position="122"/>
        <end position="204"/>
    </location>
</feature>
<name>A0A182FVC9_ANOAL</name>
<keyword evidence="3" id="KW-1185">Reference proteome</keyword>
<feature type="compositionally biased region" description="Low complexity" evidence="1">
    <location>
        <begin position="139"/>
        <end position="153"/>
    </location>
</feature>
<feature type="compositionally biased region" description="Basic residues" evidence="1">
    <location>
        <begin position="484"/>
        <end position="499"/>
    </location>
</feature>
<reference evidence="2" key="2">
    <citation type="submission" date="2022-08" db="UniProtKB">
        <authorList>
            <consortium name="EnsemblMetazoa"/>
        </authorList>
    </citation>
    <scope>IDENTIFICATION</scope>
    <source>
        <strain evidence="2">STECLA/ALBI9_A</strain>
    </source>
</reference>